<dbReference type="InterPro" id="IPR002716">
    <property type="entry name" value="PIN_dom"/>
</dbReference>
<organism evidence="9 10">
    <name type="scientific">Mycobacterium gordonae</name>
    <dbReference type="NCBI Taxonomy" id="1778"/>
    <lineage>
        <taxon>Bacteria</taxon>
        <taxon>Bacillati</taxon>
        <taxon>Actinomycetota</taxon>
        <taxon>Actinomycetes</taxon>
        <taxon>Mycobacteriales</taxon>
        <taxon>Mycobacteriaceae</taxon>
        <taxon>Mycobacterium</taxon>
    </lineage>
</organism>
<comment type="similarity">
    <text evidence="7">Belongs to the PINc/VapC protein family.</text>
</comment>
<comment type="cofactor">
    <cofactor evidence="1 7">
        <name>Mg(2+)</name>
        <dbReference type="ChEBI" id="CHEBI:18420"/>
    </cofactor>
</comment>
<dbReference type="RefSeq" id="WP_065135721.1">
    <property type="nucleotide sequence ID" value="NZ_MAEM01000408.1"/>
</dbReference>
<dbReference type="EMBL" id="MAEM01000408">
    <property type="protein sequence ID" value="OBR99912.1"/>
    <property type="molecule type" value="Genomic_DNA"/>
</dbReference>
<dbReference type="GO" id="GO:0090729">
    <property type="term" value="F:toxin activity"/>
    <property type="evidence" value="ECO:0007669"/>
    <property type="project" value="UniProtKB-KW"/>
</dbReference>
<dbReference type="GO" id="GO:0016787">
    <property type="term" value="F:hydrolase activity"/>
    <property type="evidence" value="ECO:0007669"/>
    <property type="project" value="UniProtKB-KW"/>
</dbReference>
<dbReference type="HAMAP" id="MF_00265">
    <property type="entry name" value="VapC_Nob1"/>
    <property type="match status" value="1"/>
</dbReference>
<dbReference type="Proteomes" id="UP000093757">
    <property type="component" value="Unassembled WGS sequence"/>
</dbReference>
<evidence type="ECO:0000259" key="8">
    <source>
        <dbReference type="Pfam" id="PF01850"/>
    </source>
</evidence>
<dbReference type="CDD" id="cd09874">
    <property type="entry name" value="PIN_MT3492-like"/>
    <property type="match status" value="1"/>
</dbReference>
<evidence type="ECO:0000313" key="10">
    <source>
        <dbReference type="Proteomes" id="UP000093757"/>
    </source>
</evidence>
<keyword evidence="4 7" id="KW-0479">Metal-binding</keyword>
<dbReference type="GO" id="GO:0004540">
    <property type="term" value="F:RNA nuclease activity"/>
    <property type="evidence" value="ECO:0007669"/>
    <property type="project" value="InterPro"/>
</dbReference>
<proteinExistence type="inferred from homology"/>
<accession>A0A1A6BC52</accession>
<name>A0A1A6BC52_MYCGO</name>
<keyword evidence="3 7" id="KW-0540">Nuclease</keyword>
<dbReference type="InterPro" id="IPR022907">
    <property type="entry name" value="VapC_family"/>
</dbReference>
<feature type="domain" description="PIN" evidence="8">
    <location>
        <begin position="2"/>
        <end position="115"/>
    </location>
</feature>
<dbReference type="AlphaFoldDB" id="A0A1A6BC52"/>
<gene>
    <name evidence="7" type="primary">vapC</name>
    <name evidence="9" type="ORF">A9W98_27785</name>
</gene>
<keyword evidence="7" id="KW-0800">Toxin</keyword>
<keyword evidence="2 7" id="KW-1277">Toxin-antitoxin system</keyword>
<dbReference type="Pfam" id="PF01850">
    <property type="entry name" value="PIN"/>
    <property type="match status" value="1"/>
</dbReference>
<comment type="caution">
    <text evidence="9">The sequence shown here is derived from an EMBL/GenBank/DDBJ whole genome shotgun (WGS) entry which is preliminary data.</text>
</comment>
<evidence type="ECO:0000256" key="4">
    <source>
        <dbReference type="ARBA" id="ARBA00022723"/>
    </source>
</evidence>
<evidence type="ECO:0000256" key="1">
    <source>
        <dbReference type="ARBA" id="ARBA00001946"/>
    </source>
</evidence>
<dbReference type="EC" id="3.1.-.-" evidence="7"/>
<dbReference type="GO" id="GO:0000287">
    <property type="term" value="F:magnesium ion binding"/>
    <property type="evidence" value="ECO:0007669"/>
    <property type="project" value="UniProtKB-UniRule"/>
</dbReference>
<dbReference type="Gene3D" id="3.40.50.1010">
    <property type="entry name" value="5'-nuclease"/>
    <property type="match status" value="1"/>
</dbReference>
<feature type="binding site" evidence="7">
    <location>
        <position position="5"/>
    </location>
    <ligand>
        <name>Mg(2+)</name>
        <dbReference type="ChEBI" id="CHEBI:18420"/>
    </ligand>
</feature>
<evidence type="ECO:0000256" key="3">
    <source>
        <dbReference type="ARBA" id="ARBA00022722"/>
    </source>
</evidence>
<evidence type="ECO:0000256" key="7">
    <source>
        <dbReference type="HAMAP-Rule" id="MF_00265"/>
    </source>
</evidence>
<dbReference type="OrthoDB" id="4750219at2"/>
<keyword evidence="5 7" id="KW-0378">Hydrolase</keyword>
<evidence type="ECO:0000313" key="9">
    <source>
        <dbReference type="EMBL" id="OBR99912.1"/>
    </source>
</evidence>
<sequence>MIYIDTSALIKLIVEETESSALIEWVEMRKEEPFVTSALGRVELMRTAARDGTPGIIERALHLLDGLDILPITEKVIALAETIGPTTLRSLDAIHLASATQIRSELTALVAYDVRLLEGCRSIDLPTAAPTSA</sequence>
<dbReference type="InterPro" id="IPR029060">
    <property type="entry name" value="PIN-like_dom_sf"/>
</dbReference>
<keyword evidence="6 7" id="KW-0460">Magnesium</keyword>
<reference evidence="9 10" key="1">
    <citation type="submission" date="2016-06" db="EMBL/GenBank/DDBJ databases">
        <authorList>
            <person name="Kjaerup R.B."/>
            <person name="Dalgaard T.S."/>
            <person name="Juul-Madsen H.R."/>
        </authorList>
    </citation>
    <scope>NUCLEOTIDE SEQUENCE [LARGE SCALE GENOMIC DNA]</scope>
    <source>
        <strain evidence="9 10">1245752.6</strain>
    </source>
</reference>
<evidence type="ECO:0000256" key="5">
    <source>
        <dbReference type="ARBA" id="ARBA00022801"/>
    </source>
</evidence>
<evidence type="ECO:0000256" key="2">
    <source>
        <dbReference type="ARBA" id="ARBA00022649"/>
    </source>
</evidence>
<feature type="binding site" evidence="7">
    <location>
        <position position="92"/>
    </location>
    <ligand>
        <name>Mg(2+)</name>
        <dbReference type="ChEBI" id="CHEBI:18420"/>
    </ligand>
</feature>
<evidence type="ECO:0000256" key="6">
    <source>
        <dbReference type="ARBA" id="ARBA00022842"/>
    </source>
</evidence>
<dbReference type="SUPFAM" id="SSF88723">
    <property type="entry name" value="PIN domain-like"/>
    <property type="match status" value="1"/>
</dbReference>
<protein>
    <recommendedName>
        <fullName evidence="7">Ribonuclease VapC</fullName>
        <shortName evidence="7">RNase VapC</shortName>
        <ecNumber evidence="7">3.1.-.-</ecNumber>
    </recommendedName>
    <alternativeName>
        <fullName evidence="7">Toxin VapC</fullName>
    </alternativeName>
</protein>
<comment type="function">
    <text evidence="7">Toxic component of a toxin-antitoxin (TA) system. An RNase.</text>
</comment>